<evidence type="ECO:0008006" key="7">
    <source>
        <dbReference type="Google" id="ProtNLM"/>
    </source>
</evidence>
<proteinExistence type="inferred from homology"/>
<feature type="region of interest" description="Disordered" evidence="4">
    <location>
        <begin position="138"/>
        <end position="182"/>
    </location>
</feature>
<evidence type="ECO:0000313" key="5">
    <source>
        <dbReference type="EMBL" id="NYI06110.1"/>
    </source>
</evidence>
<evidence type="ECO:0000256" key="1">
    <source>
        <dbReference type="ARBA" id="ARBA00022987"/>
    </source>
</evidence>
<gene>
    <name evidence="5" type="ORF">FHU37_003053</name>
</gene>
<dbReference type="EMBL" id="JACBZD010000001">
    <property type="protein sequence ID" value="NYI06110.1"/>
    <property type="molecule type" value="Genomic_DNA"/>
</dbReference>
<dbReference type="PANTHER" id="PTHR36852:SF1">
    <property type="entry name" value="PROTEIN GVPL 2"/>
    <property type="match status" value="1"/>
</dbReference>
<evidence type="ECO:0000313" key="6">
    <source>
        <dbReference type="Proteomes" id="UP000567795"/>
    </source>
</evidence>
<feature type="compositionally biased region" description="Low complexity" evidence="4">
    <location>
        <begin position="143"/>
        <end position="161"/>
    </location>
</feature>
<evidence type="ECO:0000256" key="2">
    <source>
        <dbReference type="ARBA" id="ARBA00035108"/>
    </source>
</evidence>
<dbReference type="Proteomes" id="UP000567795">
    <property type="component" value="Unassembled WGS sequence"/>
</dbReference>
<evidence type="ECO:0000256" key="4">
    <source>
        <dbReference type="SAM" id="MobiDB-lite"/>
    </source>
</evidence>
<dbReference type="GO" id="GO:0031412">
    <property type="term" value="P:gas vesicle organization"/>
    <property type="evidence" value="ECO:0007669"/>
    <property type="project" value="InterPro"/>
</dbReference>
<accession>A0A852ZXZ4</accession>
<reference evidence="5 6" key="1">
    <citation type="submission" date="2020-07" db="EMBL/GenBank/DDBJ databases">
        <title>Sequencing the genomes of 1000 actinobacteria strains.</title>
        <authorList>
            <person name="Klenk H.-P."/>
        </authorList>
    </citation>
    <scope>NUCLEOTIDE SEQUENCE [LARGE SCALE GENOMIC DNA]</scope>
    <source>
        <strain evidence="5 6">DSM 42178</strain>
    </source>
</reference>
<comment type="subcellular location">
    <subcellularLocation>
        <location evidence="2">Gas vesicle</location>
    </subcellularLocation>
</comment>
<keyword evidence="6" id="KW-1185">Reference proteome</keyword>
<name>A0A852ZXZ4_9ACTN</name>
<dbReference type="AlphaFoldDB" id="A0A852ZXZ4"/>
<protein>
    <recommendedName>
        <fullName evidence="7">Gas vesicle protein</fullName>
    </recommendedName>
</protein>
<dbReference type="PANTHER" id="PTHR36852">
    <property type="entry name" value="PROTEIN GVPL 2"/>
    <property type="match status" value="1"/>
</dbReference>
<sequence length="281" mass="29868">MTEAATTLSYAYAVLRPPPDGQPLGPLHGVDDAPVHLVATDRLAAAVSAVPAAEYDEPALRARLGDLDRLAAMARAHHAVVGALAARGPVLPLRLATVYRGDERVRAVLREAGDAFDAALRRVTGRVEIGLKVYTRPAPPRPRVAAPAPTADAETADAADALRSGRGGSGRDYLNRRRREHRAREQTWERAARLAGRLDGELAGLAEDSRRLRPQSPELAEAPGENVLNAAYLVPAERAAEFVRTARESAAGVEDARVEVTGPWAPYSFAEAPDLAGQAPA</sequence>
<evidence type="ECO:0000256" key="3">
    <source>
        <dbReference type="ARBA" id="ARBA00035643"/>
    </source>
</evidence>
<keyword evidence="1" id="KW-0304">Gas vesicle</keyword>
<organism evidence="5 6">
    <name type="scientific">Allostreptomyces psammosilenae</name>
    <dbReference type="NCBI Taxonomy" id="1892865"/>
    <lineage>
        <taxon>Bacteria</taxon>
        <taxon>Bacillati</taxon>
        <taxon>Actinomycetota</taxon>
        <taxon>Actinomycetes</taxon>
        <taxon>Kitasatosporales</taxon>
        <taxon>Streptomycetaceae</taxon>
        <taxon>Allostreptomyces</taxon>
    </lineage>
</organism>
<dbReference type="RefSeq" id="WP_179814742.1">
    <property type="nucleotide sequence ID" value="NZ_JACBZD010000001.1"/>
</dbReference>
<comment type="similarity">
    <text evidence="3">Belongs to the gas vesicle GvpF/GvpL family.</text>
</comment>
<dbReference type="InterPro" id="IPR009430">
    <property type="entry name" value="GvpL/GvpF"/>
</dbReference>
<comment type="caution">
    <text evidence="5">The sequence shown here is derived from an EMBL/GenBank/DDBJ whole genome shotgun (WGS) entry which is preliminary data.</text>
</comment>
<dbReference type="Pfam" id="PF06386">
    <property type="entry name" value="GvpL_GvpF"/>
    <property type="match status" value="1"/>
</dbReference>
<dbReference type="GO" id="GO:0031411">
    <property type="term" value="C:gas vesicle"/>
    <property type="evidence" value="ECO:0007669"/>
    <property type="project" value="UniProtKB-SubCell"/>
</dbReference>